<reference evidence="2" key="2">
    <citation type="submission" date="2023-06" db="EMBL/GenBank/DDBJ databases">
        <authorList>
            <consortium name="Lawrence Berkeley National Laboratory"/>
            <person name="Haridas S."/>
            <person name="Hensen N."/>
            <person name="Bonometti L."/>
            <person name="Westerberg I."/>
            <person name="Brannstrom I.O."/>
            <person name="Guillou S."/>
            <person name="Cros-Aarteil S."/>
            <person name="Calhoun S."/>
            <person name="Kuo A."/>
            <person name="Mondo S."/>
            <person name="Pangilinan J."/>
            <person name="Riley R."/>
            <person name="Labutti K."/>
            <person name="Andreopoulos B."/>
            <person name="Lipzen A."/>
            <person name="Chen C."/>
            <person name="Yanf M."/>
            <person name="Daum C."/>
            <person name="Ng V."/>
            <person name="Clum A."/>
            <person name="Steindorff A."/>
            <person name="Ohm R."/>
            <person name="Martin F."/>
            <person name="Silar P."/>
            <person name="Natvig D."/>
            <person name="Lalanne C."/>
            <person name="Gautier V."/>
            <person name="Ament-Velasquez S.L."/>
            <person name="Kruys A."/>
            <person name="Hutchinson M.I."/>
            <person name="Powell A.J."/>
            <person name="Barry K."/>
            <person name="Miller A.N."/>
            <person name="Grigoriev I.V."/>
            <person name="Debuchy R."/>
            <person name="Gladieux P."/>
            <person name="Thoren M.H."/>
            <person name="Johannesson H."/>
        </authorList>
    </citation>
    <scope>NUCLEOTIDE SEQUENCE</scope>
    <source>
        <strain evidence="2">CBS 955.72</strain>
    </source>
</reference>
<proteinExistence type="predicted"/>
<protein>
    <submittedName>
        <fullName evidence="2">Uncharacterized protein</fullName>
    </submittedName>
</protein>
<keyword evidence="1" id="KW-0472">Membrane</keyword>
<evidence type="ECO:0000313" key="2">
    <source>
        <dbReference type="EMBL" id="KAK3360219.1"/>
    </source>
</evidence>
<evidence type="ECO:0000313" key="3">
    <source>
        <dbReference type="Proteomes" id="UP001275084"/>
    </source>
</evidence>
<organism evidence="2 3">
    <name type="scientific">Lasiosphaeria hispida</name>
    <dbReference type="NCBI Taxonomy" id="260671"/>
    <lineage>
        <taxon>Eukaryota</taxon>
        <taxon>Fungi</taxon>
        <taxon>Dikarya</taxon>
        <taxon>Ascomycota</taxon>
        <taxon>Pezizomycotina</taxon>
        <taxon>Sordariomycetes</taxon>
        <taxon>Sordariomycetidae</taxon>
        <taxon>Sordariales</taxon>
        <taxon>Lasiosphaeriaceae</taxon>
        <taxon>Lasiosphaeria</taxon>
    </lineage>
</organism>
<comment type="caution">
    <text evidence="2">The sequence shown here is derived from an EMBL/GenBank/DDBJ whole genome shotgun (WGS) entry which is preliminary data.</text>
</comment>
<feature type="transmembrane region" description="Helical" evidence="1">
    <location>
        <begin position="53"/>
        <end position="75"/>
    </location>
</feature>
<dbReference type="Proteomes" id="UP001275084">
    <property type="component" value="Unassembled WGS sequence"/>
</dbReference>
<dbReference type="EMBL" id="JAUIQD010000002">
    <property type="protein sequence ID" value="KAK3360219.1"/>
    <property type="molecule type" value="Genomic_DNA"/>
</dbReference>
<keyword evidence="1" id="KW-0812">Transmembrane</keyword>
<gene>
    <name evidence="2" type="ORF">B0T25DRAFT_124392</name>
</gene>
<name>A0AAJ0HRP5_9PEZI</name>
<sequence length="203" mass="22726">MKSGKPRVSPVRCRANAHAMREIRHHICATEATREEGNPGRANQRMPVVRQTVYLSVLLLWLAAGLAVCLSSSHIPREGRQAGRHPMRPCSFLRSLPGFFSLAQTGSQHDGVLQVRSHGRTRQDEDGACLRTCERARQRIGRFIKPALRRCVLRKMPLPPAGMRCGPVRLPQPCWGCFLPPPPPCPSNAEQDSLFLWFITCMS</sequence>
<keyword evidence="1" id="KW-1133">Transmembrane helix</keyword>
<dbReference type="AlphaFoldDB" id="A0AAJ0HRP5"/>
<accession>A0AAJ0HRP5</accession>
<evidence type="ECO:0000256" key="1">
    <source>
        <dbReference type="SAM" id="Phobius"/>
    </source>
</evidence>
<reference evidence="2" key="1">
    <citation type="journal article" date="2023" name="Mol. Phylogenet. Evol.">
        <title>Genome-scale phylogeny and comparative genomics of the fungal order Sordariales.</title>
        <authorList>
            <person name="Hensen N."/>
            <person name="Bonometti L."/>
            <person name="Westerberg I."/>
            <person name="Brannstrom I.O."/>
            <person name="Guillou S."/>
            <person name="Cros-Aarteil S."/>
            <person name="Calhoun S."/>
            <person name="Haridas S."/>
            <person name="Kuo A."/>
            <person name="Mondo S."/>
            <person name="Pangilinan J."/>
            <person name="Riley R."/>
            <person name="LaButti K."/>
            <person name="Andreopoulos B."/>
            <person name="Lipzen A."/>
            <person name="Chen C."/>
            <person name="Yan M."/>
            <person name="Daum C."/>
            <person name="Ng V."/>
            <person name="Clum A."/>
            <person name="Steindorff A."/>
            <person name="Ohm R.A."/>
            <person name="Martin F."/>
            <person name="Silar P."/>
            <person name="Natvig D.O."/>
            <person name="Lalanne C."/>
            <person name="Gautier V."/>
            <person name="Ament-Velasquez S.L."/>
            <person name="Kruys A."/>
            <person name="Hutchinson M.I."/>
            <person name="Powell A.J."/>
            <person name="Barry K."/>
            <person name="Miller A.N."/>
            <person name="Grigoriev I.V."/>
            <person name="Debuchy R."/>
            <person name="Gladieux P."/>
            <person name="Hiltunen Thoren M."/>
            <person name="Johannesson H."/>
        </authorList>
    </citation>
    <scope>NUCLEOTIDE SEQUENCE</scope>
    <source>
        <strain evidence="2">CBS 955.72</strain>
    </source>
</reference>
<keyword evidence="3" id="KW-1185">Reference proteome</keyword>